<gene>
    <name evidence="1" type="ORF">Scaly_1067800</name>
</gene>
<dbReference type="EMBL" id="JACGWM010000006">
    <property type="protein sequence ID" value="KAL0368489.1"/>
    <property type="molecule type" value="Genomic_DNA"/>
</dbReference>
<sequence>MGKSRGLVLLWRKDLDVWIQSYLSHHIDATVQNQVGTNMWHFTGFYGHPEATKCKLSWELLRKLSTTSSKDTTQDLCLTKLTACGEELKAWDKNVFGNIRDQTRKLADRIKLLQGAEINVETRRLISTLQDKLEELYLHEEVLWQQQAKAL</sequence>
<accession>A0AAW2QKV3</accession>
<comment type="caution">
    <text evidence="1">The sequence shown here is derived from an EMBL/GenBank/DDBJ whole genome shotgun (WGS) entry which is preliminary data.</text>
</comment>
<dbReference type="AlphaFoldDB" id="A0AAW2QKV3"/>
<organism evidence="1">
    <name type="scientific">Sesamum calycinum</name>
    <dbReference type="NCBI Taxonomy" id="2727403"/>
    <lineage>
        <taxon>Eukaryota</taxon>
        <taxon>Viridiplantae</taxon>
        <taxon>Streptophyta</taxon>
        <taxon>Embryophyta</taxon>
        <taxon>Tracheophyta</taxon>
        <taxon>Spermatophyta</taxon>
        <taxon>Magnoliopsida</taxon>
        <taxon>eudicotyledons</taxon>
        <taxon>Gunneridae</taxon>
        <taxon>Pentapetalae</taxon>
        <taxon>asterids</taxon>
        <taxon>lamiids</taxon>
        <taxon>Lamiales</taxon>
        <taxon>Pedaliaceae</taxon>
        <taxon>Sesamum</taxon>
    </lineage>
</organism>
<reference evidence="1" key="1">
    <citation type="submission" date="2020-06" db="EMBL/GenBank/DDBJ databases">
        <authorList>
            <person name="Li T."/>
            <person name="Hu X."/>
            <person name="Zhang T."/>
            <person name="Song X."/>
            <person name="Zhang H."/>
            <person name="Dai N."/>
            <person name="Sheng W."/>
            <person name="Hou X."/>
            <person name="Wei L."/>
        </authorList>
    </citation>
    <scope>NUCLEOTIDE SEQUENCE</scope>
    <source>
        <strain evidence="1">KEN8</strain>
        <tissue evidence="1">Leaf</tissue>
    </source>
</reference>
<name>A0AAW2QKV3_9LAMI</name>
<proteinExistence type="predicted"/>
<protein>
    <submittedName>
        <fullName evidence="1">Uncharacterized protein</fullName>
    </submittedName>
</protein>
<reference evidence="1" key="2">
    <citation type="journal article" date="2024" name="Plant">
        <title>Genomic evolution and insights into agronomic trait innovations of Sesamum species.</title>
        <authorList>
            <person name="Miao H."/>
            <person name="Wang L."/>
            <person name="Qu L."/>
            <person name="Liu H."/>
            <person name="Sun Y."/>
            <person name="Le M."/>
            <person name="Wang Q."/>
            <person name="Wei S."/>
            <person name="Zheng Y."/>
            <person name="Lin W."/>
            <person name="Duan Y."/>
            <person name="Cao H."/>
            <person name="Xiong S."/>
            <person name="Wang X."/>
            <person name="Wei L."/>
            <person name="Li C."/>
            <person name="Ma Q."/>
            <person name="Ju M."/>
            <person name="Zhao R."/>
            <person name="Li G."/>
            <person name="Mu C."/>
            <person name="Tian Q."/>
            <person name="Mei H."/>
            <person name="Zhang T."/>
            <person name="Gao T."/>
            <person name="Zhang H."/>
        </authorList>
    </citation>
    <scope>NUCLEOTIDE SEQUENCE</scope>
    <source>
        <strain evidence="1">KEN8</strain>
    </source>
</reference>
<evidence type="ECO:0000313" key="1">
    <source>
        <dbReference type="EMBL" id="KAL0368489.1"/>
    </source>
</evidence>